<reference evidence="1" key="1">
    <citation type="submission" date="2021-02" db="EMBL/GenBank/DDBJ databases">
        <authorList>
            <person name="Nowell W R."/>
        </authorList>
    </citation>
    <scope>NUCLEOTIDE SEQUENCE</scope>
</reference>
<dbReference type="EMBL" id="CAJOBE010046213">
    <property type="protein sequence ID" value="CAF4342723.1"/>
    <property type="molecule type" value="Genomic_DNA"/>
</dbReference>
<protein>
    <submittedName>
        <fullName evidence="1">Uncharacterized protein</fullName>
    </submittedName>
</protein>
<feature type="non-terminal residue" evidence="1">
    <location>
        <position position="1"/>
    </location>
</feature>
<evidence type="ECO:0000313" key="2">
    <source>
        <dbReference type="Proteomes" id="UP000663874"/>
    </source>
</evidence>
<gene>
    <name evidence="1" type="ORF">FNK824_LOCUS42074</name>
</gene>
<dbReference type="AlphaFoldDB" id="A0A820KMG8"/>
<proteinExistence type="predicted"/>
<organism evidence="1 2">
    <name type="scientific">Rotaria sordida</name>
    <dbReference type="NCBI Taxonomy" id="392033"/>
    <lineage>
        <taxon>Eukaryota</taxon>
        <taxon>Metazoa</taxon>
        <taxon>Spiralia</taxon>
        <taxon>Gnathifera</taxon>
        <taxon>Rotifera</taxon>
        <taxon>Eurotatoria</taxon>
        <taxon>Bdelloidea</taxon>
        <taxon>Philodinida</taxon>
        <taxon>Philodinidae</taxon>
        <taxon>Rotaria</taxon>
    </lineage>
</organism>
<dbReference type="Proteomes" id="UP000663874">
    <property type="component" value="Unassembled WGS sequence"/>
</dbReference>
<comment type="caution">
    <text evidence="1">The sequence shown here is derived from an EMBL/GenBank/DDBJ whole genome shotgun (WGS) entry which is preliminary data.</text>
</comment>
<sequence length="85" mass="9989">EYKLQPDSTKFVVTDNEPKMLPAFREQCSRVGYADNYLNKQLQHTFQLDQIRLNKNIIENVDSELVLNIFNQVKKVVSSVRHSHQ</sequence>
<name>A0A820KMG8_9BILA</name>
<accession>A0A820KMG8</accession>
<evidence type="ECO:0000313" key="1">
    <source>
        <dbReference type="EMBL" id="CAF4342723.1"/>
    </source>
</evidence>